<dbReference type="InterPro" id="IPR050490">
    <property type="entry name" value="Bact_solute-bd_prot1"/>
</dbReference>
<proteinExistence type="predicted"/>
<reference evidence="2 3" key="1">
    <citation type="submission" date="2022-08" db="EMBL/GenBank/DDBJ databases">
        <authorList>
            <person name="Somphong A."/>
            <person name="Phongsopitanun W."/>
        </authorList>
    </citation>
    <scope>NUCLEOTIDE SEQUENCE [LARGE SCALE GENOMIC DNA]</scope>
    <source>
        <strain evidence="2 3">LP11</strain>
    </source>
</reference>
<dbReference type="PANTHER" id="PTHR43649">
    <property type="entry name" value="ARABINOSE-BINDING PROTEIN-RELATED"/>
    <property type="match status" value="1"/>
</dbReference>
<dbReference type="Gene3D" id="3.40.190.10">
    <property type="entry name" value="Periplasmic binding protein-like II"/>
    <property type="match status" value="2"/>
</dbReference>
<dbReference type="InterPro" id="IPR006059">
    <property type="entry name" value="SBP"/>
</dbReference>
<organism evidence="2 3">
    <name type="scientific">Streptomyces pyxinicus</name>
    <dbReference type="NCBI Taxonomy" id="2970331"/>
    <lineage>
        <taxon>Bacteria</taxon>
        <taxon>Bacillati</taxon>
        <taxon>Actinomycetota</taxon>
        <taxon>Actinomycetes</taxon>
        <taxon>Kitasatosporales</taxon>
        <taxon>Streptomycetaceae</taxon>
        <taxon>Streptomyces</taxon>
    </lineage>
</organism>
<dbReference type="Pfam" id="PF01547">
    <property type="entry name" value="SBP_bac_1"/>
    <property type="match status" value="1"/>
</dbReference>
<keyword evidence="3" id="KW-1185">Reference proteome</keyword>
<dbReference type="CDD" id="cd13585">
    <property type="entry name" value="PBP2_TMBP_like"/>
    <property type="match status" value="1"/>
</dbReference>
<dbReference type="PROSITE" id="PS51257">
    <property type="entry name" value="PROKAR_LIPOPROTEIN"/>
    <property type="match status" value="1"/>
</dbReference>
<dbReference type="PANTHER" id="PTHR43649:SF12">
    <property type="entry name" value="DIACETYLCHITOBIOSE BINDING PROTEIN DASA"/>
    <property type="match status" value="1"/>
</dbReference>
<evidence type="ECO:0000313" key="3">
    <source>
        <dbReference type="Proteomes" id="UP001205612"/>
    </source>
</evidence>
<evidence type="ECO:0000313" key="2">
    <source>
        <dbReference type="EMBL" id="MCS0603243.1"/>
    </source>
</evidence>
<accession>A0ABT2B5N1</accession>
<feature type="signal peptide" evidence="1">
    <location>
        <begin position="1"/>
        <end position="34"/>
    </location>
</feature>
<name>A0ABT2B5N1_9ACTN</name>
<dbReference type="EMBL" id="JANUGP010000013">
    <property type="protein sequence ID" value="MCS0603243.1"/>
    <property type="molecule type" value="Genomic_DNA"/>
</dbReference>
<gene>
    <name evidence="2" type="ORF">NX794_18785</name>
</gene>
<comment type="caution">
    <text evidence="2">The sequence shown here is derived from an EMBL/GenBank/DDBJ whole genome shotgun (WGS) entry which is preliminary data.</text>
</comment>
<feature type="chain" id="PRO_5045484688" evidence="1">
    <location>
        <begin position="35"/>
        <end position="457"/>
    </location>
</feature>
<dbReference type="SUPFAM" id="SSF53850">
    <property type="entry name" value="Periplasmic binding protein-like II"/>
    <property type="match status" value="1"/>
</dbReference>
<dbReference type="Proteomes" id="UP001205612">
    <property type="component" value="Unassembled WGS sequence"/>
</dbReference>
<sequence>MRTPSRRRPPRATLALAAAGTLLAPLLSGCWAGAGGTGSGGDSINVLMVNNPQMTELQKLTAQHFTKETGIKVNFTVLPENDVRDKISQDFANQAGQYDVATLSNYEIPIYARNGWLHAMDGYVAKDPGYDEQDVLKPMRQSLTGDDGKLYGQPFYGESSFLMYRKDVLAAKGLTMPAHPTWQQVADIAAKVDGARPGMKGICLRGLPGWGESMAPLTTVVNTFGGTWFDKNWKARLDSPEFAKATRFYVGLVREHGESGAAQSGFAECLNNMTQGKVAMWYDATSAAGLLEAADSPVKGKLGYAAAPVEKTEASGWLYTWAWGIQDASRNPDKAWKFISWASGKGYEELVGATSGWPNVPAGKRASTYANPDYRKSAAAFQEMTKEAIESARPDDPGVQPRPAPGIQFVGIPEFTDLGTKVSQEISAAIAGRQSVDSALKKSQQLAEKISKEYEGR</sequence>
<evidence type="ECO:0000256" key="1">
    <source>
        <dbReference type="SAM" id="SignalP"/>
    </source>
</evidence>
<protein>
    <submittedName>
        <fullName evidence="2">Sugar ABC transporter substrate-binding protein</fullName>
    </submittedName>
</protein>
<dbReference type="RefSeq" id="WP_258779723.1">
    <property type="nucleotide sequence ID" value="NZ_JANUGP010000013.1"/>
</dbReference>
<keyword evidence="1" id="KW-0732">Signal</keyword>